<dbReference type="RefSeq" id="WP_106685006.1">
    <property type="nucleotide sequence ID" value="NZ_CP027667.1"/>
</dbReference>
<dbReference type="Gene3D" id="3.30.1460.10">
    <property type="match status" value="1"/>
</dbReference>
<evidence type="ECO:0000313" key="2">
    <source>
        <dbReference type="Proteomes" id="UP000237925"/>
    </source>
</evidence>
<evidence type="ECO:0008006" key="3">
    <source>
        <dbReference type="Google" id="ProtNLM"/>
    </source>
</evidence>
<evidence type="ECO:0000313" key="1">
    <source>
        <dbReference type="EMBL" id="AVO50555.1"/>
    </source>
</evidence>
<dbReference type="EMBL" id="CP027667">
    <property type="protein sequence ID" value="AVO50555.1"/>
    <property type="molecule type" value="Genomic_DNA"/>
</dbReference>
<dbReference type="OrthoDB" id="8911028at2"/>
<dbReference type="Proteomes" id="UP000237925">
    <property type="component" value="Chromosome"/>
</dbReference>
<organism evidence="1 2">
    <name type="scientific">Melaminivora suipulveris</name>
    <dbReference type="NCBI Taxonomy" id="2109913"/>
    <lineage>
        <taxon>Bacteria</taxon>
        <taxon>Pseudomonadati</taxon>
        <taxon>Pseudomonadota</taxon>
        <taxon>Betaproteobacteria</taxon>
        <taxon>Burkholderiales</taxon>
        <taxon>Comamonadaceae</taxon>
        <taxon>Melaminivora</taxon>
    </lineage>
</organism>
<name>A0A2R3QFK4_9BURK</name>
<dbReference type="KEGG" id="mela:C6568_15935"/>
<protein>
    <recommendedName>
        <fullName evidence="3">Type III secretion chaperone SycN</fullName>
    </recommendedName>
</protein>
<accession>A0A2R3QFK4</accession>
<proteinExistence type="predicted"/>
<dbReference type="SUPFAM" id="SSF69635">
    <property type="entry name" value="Type III secretory system chaperone-like"/>
    <property type="match status" value="1"/>
</dbReference>
<reference evidence="1 2" key="1">
    <citation type="submission" date="2018-03" db="EMBL/GenBank/DDBJ databases">
        <title>Genome sequencing of Melaminivora sp.</title>
        <authorList>
            <person name="Kim S.-J."/>
            <person name="Heo J."/>
            <person name="Ahn J.-H."/>
            <person name="Kwon S.-W."/>
        </authorList>
    </citation>
    <scope>NUCLEOTIDE SEQUENCE [LARGE SCALE GENOMIC DNA]</scope>
    <source>
        <strain evidence="1 2">SC2-9</strain>
    </source>
</reference>
<gene>
    <name evidence="1" type="ORF">C6568_15935</name>
</gene>
<keyword evidence="2" id="KW-1185">Reference proteome</keyword>
<dbReference type="AlphaFoldDB" id="A0A2R3QFK4"/>
<sequence length="125" mass="13268">MMDLQQALAEWGAGMGLALAPGAQDAVQLRFPASGALLGVAGHEDAVVVHYADPLEHDGAERLLAALRHAGQVSEPAQAVQVGLRSTPEGDWLVAAVRFPTQELSGARIQQAAEFLRHWLAQARD</sequence>